<keyword evidence="4" id="KW-1185">Reference proteome</keyword>
<dbReference type="EMBL" id="RJJE01000017">
    <property type="protein sequence ID" value="RNI27239.1"/>
    <property type="molecule type" value="Genomic_DNA"/>
</dbReference>
<comment type="caution">
    <text evidence="3">The sequence shown here is derived from an EMBL/GenBank/DDBJ whole genome shotgun (WGS) entry which is preliminary data.</text>
</comment>
<feature type="domain" description="Secretion system C-terminal sorting" evidence="2">
    <location>
        <begin position="1103"/>
        <end position="1174"/>
    </location>
</feature>
<protein>
    <submittedName>
        <fullName evidence="3">T9SS C-terminal target domain-containing protein</fullName>
    </submittedName>
</protein>
<dbReference type="AlphaFoldDB" id="A0A3M9MNZ1"/>
<reference evidence="3 4" key="1">
    <citation type="submission" date="2018-11" db="EMBL/GenBank/DDBJ databases">
        <title>Rufibacter latericius sp. nov., isolated from water in Baiyang Lake.</title>
        <authorList>
            <person name="Yang Y."/>
        </authorList>
    </citation>
    <scope>NUCLEOTIDE SEQUENCE [LARGE SCALE GENOMIC DNA]</scope>
    <source>
        <strain evidence="3 4">MCC P1</strain>
    </source>
</reference>
<feature type="chain" id="PRO_5017956036" evidence="1">
    <location>
        <begin position="34"/>
        <end position="1177"/>
    </location>
</feature>
<evidence type="ECO:0000256" key="1">
    <source>
        <dbReference type="SAM" id="SignalP"/>
    </source>
</evidence>
<dbReference type="NCBIfam" id="TIGR04183">
    <property type="entry name" value="Por_Secre_tail"/>
    <property type="match status" value="1"/>
</dbReference>
<gene>
    <name evidence="3" type="ORF">EFA69_13845</name>
</gene>
<dbReference type="OrthoDB" id="863479at2"/>
<evidence type="ECO:0000313" key="3">
    <source>
        <dbReference type="EMBL" id="RNI27239.1"/>
    </source>
</evidence>
<organism evidence="3 4">
    <name type="scientific">Rufibacter immobilis</name>
    <dbReference type="NCBI Taxonomy" id="1348778"/>
    <lineage>
        <taxon>Bacteria</taxon>
        <taxon>Pseudomonadati</taxon>
        <taxon>Bacteroidota</taxon>
        <taxon>Cytophagia</taxon>
        <taxon>Cytophagales</taxon>
        <taxon>Hymenobacteraceae</taxon>
        <taxon>Rufibacter</taxon>
    </lineage>
</organism>
<dbReference type="Proteomes" id="UP000271010">
    <property type="component" value="Unassembled WGS sequence"/>
</dbReference>
<dbReference type="InterPro" id="IPR026444">
    <property type="entry name" value="Secre_tail"/>
</dbReference>
<proteinExistence type="predicted"/>
<keyword evidence="1" id="KW-0732">Signal</keyword>
<evidence type="ECO:0000313" key="4">
    <source>
        <dbReference type="Proteomes" id="UP000271010"/>
    </source>
</evidence>
<sequence>MLMSGTLRKRKNRLFAFLLVWTSTLFTSSLSFAQSSFTYTIGDYRTTSAGTLSQTGGTVGVEQLTAQGAWVPATYPLPVSSTLFVEHAAQLAGPLQVGQLYLAQQKEVTVPSGSSLLTSNGLTVAAGAVLTHEGEIENRGVLQLQANARLVIKAPSYQATSLLWAGTEVIDASAEVRIEAAQANALLFSGSQLTTQSHGYWFGKLTVALAQTSNQWKLTDSGAPLAAQTFTATLPASSSLLLLTKESQTLSFGQDVNLTGGTYFLQNQSAGTASVTVAGQLTLQNATLTLNQAASATAVSTVDLKGNLVADATSMINNSSTVNTTATSGIRFTGSAWQTLQMAGTVNHVSLAVKPGAMVRLSQHLRLNPSNSVYAGIFSVENLASLDFGTDAAGNGYQVQGQGYFKLEQGGTLFITSAQGLNATGAAGNVQVTDARRTFSQVATFVYSGKVPQQTGNALGSTSSGKVIIIDNPTTVAVTQNIGVSSSTTVSTLGARLEIRQGTLIASPTADITGAGKLVMSGGTYQVAANTNVPQLSGAYELTGGTVELVGEEQILRGKTYHKVIIGGSSAPKSISSTTTINQNISILPNAVLDISNKALKGDGGLTMTGGLLRISKTSNSQPELTGKNDAYKLTGGTVEFYGSINGQTQSIRGTYGSSQKITYHHLLLTAAEANTLNDQGNHLISANLDVSGTMTVTAPAVLQLASNRAIGGTGNFVLEAGATLLYGSAQGIKMSGTGTQDGNIRVSGTRSFSSQGNYGFIGPAEMVSGDGLPATVANLQVAKTGAGVGVTLSKSVTVTNTFSLKSGLFKTGNNELSLASQAATALQLADSTFYIEGNLRRAVGSSGTYSFPVGNANGKRQLDLLSIGLSGNGFQSISVSFRPLTHHQDADLQPTDGEYRYIHLETEGVWYVEPNAQPSSGSFTAMAFLQGFPNLVDNKFALLIRPLASTSGRDWTTGGGVLDAPGKDGRTVTSGYAKRNFIKPFGQLGIANMETVLPVTWLQVAANRTKQHVEVKWATATEVNNEKFVVEYAPDGKNFKTVGVVAGAGNSNLAKDYIFRHLAPSATTGYYRIKQVDFDGKFEYSKTVAVQAISASLAQVTLYPNPSHDFVYLSNVSLSGDASVEILDTNGRRVLYTKPVMTGATPVVEVRHLPAGTYLLKIHSGKQVTQQRFMKL</sequence>
<evidence type="ECO:0000259" key="2">
    <source>
        <dbReference type="Pfam" id="PF18962"/>
    </source>
</evidence>
<name>A0A3M9MNZ1_9BACT</name>
<dbReference type="Pfam" id="PF18962">
    <property type="entry name" value="Por_Secre_tail"/>
    <property type="match status" value="1"/>
</dbReference>
<dbReference type="InterPro" id="IPR013783">
    <property type="entry name" value="Ig-like_fold"/>
</dbReference>
<accession>A0A3M9MNZ1</accession>
<dbReference type="Gene3D" id="2.60.40.10">
    <property type="entry name" value="Immunoglobulins"/>
    <property type="match status" value="1"/>
</dbReference>
<feature type="signal peptide" evidence="1">
    <location>
        <begin position="1"/>
        <end position="33"/>
    </location>
</feature>